<evidence type="ECO:0000313" key="9">
    <source>
        <dbReference type="Proteomes" id="UP001185028"/>
    </source>
</evidence>
<dbReference type="InterPro" id="IPR002491">
    <property type="entry name" value="ABC_transptr_periplasmic_BD"/>
</dbReference>
<accession>A0ABU1J183</accession>
<dbReference type="EMBL" id="JAVDQH010000013">
    <property type="protein sequence ID" value="MDR6245265.1"/>
    <property type="molecule type" value="Genomic_DNA"/>
</dbReference>
<dbReference type="Gene3D" id="3.40.50.1980">
    <property type="entry name" value="Nitrogenase molybdenum iron protein domain"/>
    <property type="match status" value="2"/>
</dbReference>
<proteinExistence type="inferred from homology"/>
<evidence type="ECO:0000256" key="2">
    <source>
        <dbReference type="ARBA" id="ARBA00008814"/>
    </source>
</evidence>
<feature type="signal peptide" evidence="6">
    <location>
        <begin position="1"/>
        <end position="21"/>
    </location>
</feature>
<feature type="chain" id="PRO_5046982568" evidence="6">
    <location>
        <begin position="22"/>
        <end position="332"/>
    </location>
</feature>
<feature type="region of interest" description="Disordered" evidence="5">
    <location>
        <begin position="30"/>
        <end position="52"/>
    </location>
</feature>
<comment type="caution">
    <text evidence="8">The sequence shown here is derived from an EMBL/GenBank/DDBJ whole genome shotgun (WGS) entry which is preliminary data.</text>
</comment>
<sequence length="332" mass="35634">MHTFRNYSMILMTMLLVVVLAACGQAQTGSQSGNASTAPAGGNEAATSTEAQPTTIKYKAANGEVEVPNHPKRIVVLADSYYGYFVALGLKPIATVDHVFASSMLKGTTDGVTNLGETPKVEEVLALNPDLIVVWDGDANLANYEKVAPTVAIKYGQYNYKEQLQEFGKMTGTEDKAKELASAWESKIAEAKPKVQAAVGDKTISIIQPYAKGVYIMGDSYGRGGEIIYQELGLKGTPTTQKEAIDNGPGYVDISLENVPDFAGDYIFTAPWGGDGDTSGLALYNSSLWKNLPAVKEKHVFNIDPVAYYFNDPISMDAQLDFIVKSLTGSAS</sequence>
<reference evidence="8 9" key="1">
    <citation type="submission" date="2023-07" db="EMBL/GenBank/DDBJ databases">
        <title>Genomic Encyclopedia of Type Strains, Phase IV (KMG-IV): sequencing the most valuable type-strain genomes for metagenomic binning, comparative biology and taxonomic classification.</title>
        <authorList>
            <person name="Goeker M."/>
        </authorList>
    </citation>
    <scope>NUCLEOTIDE SEQUENCE [LARGE SCALE GENOMIC DNA]</scope>
    <source>
        <strain evidence="8 9">DSM 22170</strain>
    </source>
</reference>
<comment type="similarity">
    <text evidence="2">Belongs to the bacterial solute-binding protein 8 family.</text>
</comment>
<evidence type="ECO:0000256" key="5">
    <source>
        <dbReference type="SAM" id="MobiDB-lite"/>
    </source>
</evidence>
<keyword evidence="4 6" id="KW-0732">Signal</keyword>
<feature type="domain" description="Fe/B12 periplasmic-binding" evidence="7">
    <location>
        <begin position="73"/>
        <end position="331"/>
    </location>
</feature>
<dbReference type="CDD" id="cd01138">
    <property type="entry name" value="FeuA"/>
    <property type="match status" value="1"/>
</dbReference>
<dbReference type="PROSITE" id="PS50983">
    <property type="entry name" value="FE_B12_PBP"/>
    <property type="match status" value="1"/>
</dbReference>
<protein>
    <submittedName>
        <fullName evidence="8">Iron complex transport system substrate-binding protein</fullName>
    </submittedName>
</protein>
<dbReference type="PROSITE" id="PS51257">
    <property type="entry name" value="PROKAR_LIPOPROTEIN"/>
    <property type="match status" value="1"/>
</dbReference>
<comment type="subcellular location">
    <subcellularLocation>
        <location evidence="1">Cell envelope</location>
    </subcellularLocation>
</comment>
<evidence type="ECO:0000256" key="6">
    <source>
        <dbReference type="SAM" id="SignalP"/>
    </source>
</evidence>
<dbReference type="Proteomes" id="UP001185028">
    <property type="component" value="Unassembled WGS sequence"/>
</dbReference>
<dbReference type="RefSeq" id="WP_188777398.1">
    <property type="nucleotide sequence ID" value="NZ_BMMB01000009.1"/>
</dbReference>
<name>A0ABU1J183_9BACL</name>
<organism evidence="8 9">
    <name type="scientific">Paenibacillus hunanensis</name>
    <dbReference type="NCBI Taxonomy" id="539262"/>
    <lineage>
        <taxon>Bacteria</taxon>
        <taxon>Bacillati</taxon>
        <taxon>Bacillota</taxon>
        <taxon>Bacilli</taxon>
        <taxon>Bacillales</taxon>
        <taxon>Paenibacillaceae</taxon>
        <taxon>Paenibacillus</taxon>
    </lineage>
</organism>
<evidence type="ECO:0000256" key="4">
    <source>
        <dbReference type="ARBA" id="ARBA00022729"/>
    </source>
</evidence>
<dbReference type="PANTHER" id="PTHR30532">
    <property type="entry name" value="IRON III DICITRATE-BINDING PERIPLASMIC PROTEIN"/>
    <property type="match status" value="1"/>
</dbReference>
<dbReference type="Pfam" id="PF01497">
    <property type="entry name" value="Peripla_BP_2"/>
    <property type="match status" value="1"/>
</dbReference>
<evidence type="ECO:0000256" key="3">
    <source>
        <dbReference type="ARBA" id="ARBA00022448"/>
    </source>
</evidence>
<keyword evidence="9" id="KW-1185">Reference proteome</keyword>
<dbReference type="InterPro" id="IPR051313">
    <property type="entry name" value="Bact_iron-sidero_bind"/>
</dbReference>
<evidence type="ECO:0000259" key="7">
    <source>
        <dbReference type="PROSITE" id="PS50983"/>
    </source>
</evidence>
<gene>
    <name evidence="8" type="ORF">JOC58_003166</name>
</gene>
<evidence type="ECO:0000313" key="8">
    <source>
        <dbReference type="EMBL" id="MDR6245265.1"/>
    </source>
</evidence>
<dbReference type="SUPFAM" id="SSF53807">
    <property type="entry name" value="Helical backbone' metal receptor"/>
    <property type="match status" value="1"/>
</dbReference>
<keyword evidence="3" id="KW-0813">Transport</keyword>
<evidence type="ECO:0000256" key="1">
    <source>
        <dbReference type="ARBA" id="ARBA00004196"/>
    </source>
</evidence>
<dbReference type="PANTHER" id="PTHR30532:SF26">
    <property type="entry name" value="IRON(3+)-HYDROXAMATE-BINDING PROTEIN FHUD"/>
    <property type="match status" value="1"/>
</dbReference>